<evidence type="ECO:0000256" key="2">
    <source>
        <dbReference type="ARBA" id="ARBA00022664"/>
    </source>
</evidence>
<dbReference type="SUPFAM" id="SSF50249">
    <property type="entry name" value="Nucleic acid-binding proteins"/>
    <property type="match status" value="1"/>
</dbReference>
<evidence type="ECO:0000256" key="5">
    <source>
        <dbReference type="ARBA" id="ARBA00022741"/>
    </source>
</evidence>
<evidence type="ECO:0000256" key="12">
    <source>
        <dbReference type="SAM" id="Coils"/>
    </source>
</evidence>
<comment type="subcellular location">
    <subcellularLocation>
        <location evidence="1">Nucleus</location>
    </subcellularLocation>
</comment>
<keyword evidence="5" id="KW-0547">Nucleotide-binding</keyword>
<keyword evidence="6" id="KW-0378">Hydrolase</keyword>
<keyword evidence="2" id="KW-0507">mRNA processing</keyword>
<feature type="region of interest" description="Disordered" evidence="13">
    <location>
        <begin position="387"/>
        <end position="410"/>
    </location>
</feature>
<protein>
    <submittedName>
        <fullName evidence="17">Uncharacterized protein</fullName>
    </submittedName>
</protein>
<dbReference type="InterPro" id="IPR051029">
    <property type="entry name" value="mRNA_Capping_Enz/RNA_Phosphat"/>
</dbReference>
<organism evidence="17">
    <name type="scientific">Chaetoceros debilis</name>
    <dbReference type="NCBI Taxonomy" id="122233"/>
    <lineage>
        <taxon>Eukaryota</taxon>
        <taxon>Sar</taxon>
        <taxon>Stramenopiles</taxon>
        <taxon>Ochrophyta</taxon>
        <taxon>Bacillariophyta</taxon>
        <taxon>Coscinodiscophyceae</taxon>
        <taxon>Chaetocerotophycidae</taxon>
        <taxon>Chaetocerotales</taxon>
        <taxon>Chaetocerotaceae</taxon>
        <taxon>Chaetoceros</taxon>
    </lineage>
</organism>
<accession>A0A7S3Q9C1</accession>
<dbReference type="Pfam" id="PF01331">
    <property type="entry name" value="mRNA_cap_enzyme"/>
    <property type="match status" value="1"/>
</dbReference>
<dbReference type="AlphaFoldDB" id="A0A7S3Q9C1"/>
<feature type="region of interest" description="Disordered" evidence="13">
    <location>
        <begin position="24"/>
        <end position="43"/>
    </location>
</feature>
<evidence type="ECO:0000256" key="8">
    <source>
        <dbReference type="ARBA" id="ARBA00023134"/>
    </source>
</evidence>
<keyword evidence="3" id="KW-0808">Transferase</keyword>
<dbReference type="InterPro" id="IPR037009">
    <property type="entry name" value="mRNA_triPase_Cet1_sf"/>
</dbReference>
<dbReference type="Pfam" id="PF02940">
    <property type="entry name" value="mRNA_triPase"/>
    <property type="match status" value="1"/>
</dbReference>
<feature type="compositionally biased region" description="Low complexity" evidence="13">
    <location>
        <begin position="26"/>
        <end position="37"/>
    </location>
</feature>
<dbReference type="Gene3D" id="2.40.50.140">
    <property type="entry name" value="Nucleic acid-binding proteins"/>
    <property type="match status" value="1"/>
</dbReference>
<evidence type="ECO:0000256" key="3">
    <source>
        <dbReference type="ARBA" id="ARBA00022679"/>
    </source>
</evidence>
<dbReference type="GO" id="GO:0004651">
    <property type="term" value="F:polynucleotide 5'-phosphatase activity"/>
    <property type="evidence" value="ECO:0007669"/>
    <property type="project" value="InterPro"/>
</dbReference>
<feature type="domain" description="mRNA capping enzyme adenylation" evidence="14">
    <location>
        <begin position="425"/>
        <end position="635"/>
    </location>
</feature>
<dbReference type="SUPFAM" id="SSF56091">
    <property type="entry name" value="DNA ligase/mRNA capping enzyme, catalytic domain"/>
    <property type="match status" value="1"/>
</dbReference>
<dbReference type="CDD" id="cd07470">
    <property type="entry name" value="CYTH-like_mRNA_RTPase"/>
    <property type="match status" value="1"/>
</dbReference>
<evidence type="ECO:0000256" key="10">
    <source>
        <dbReference type="ARBA" id="ARBA00044624"/>
    </source>
</evidence>
<dbReference type="GO" id="GO:0005634">
    <property type="term" value="C:nucleus"/>
    <property type="evidence" value="ECO:0007669"/>
    <property type="project" value="UniProtKB-SubCell"/>
</dbReference>
<evidence type="ECO:0000256" key="4">
    <source>
        <dbReference type="ARBA" id="ARBA00022695"/>
    </source>
</evidence>
<evidence type="ECO:0000256" key="11">
    <source>
        <dbReference type="ARBA" id="ARBA00047740"/>
    </source>
</evidence>
<name>A0A7S3Q9C1_9STRA</name>
<evidence type="ECO:0000256" key="7">
    <source>
        <dbReference type="ARBA" id="ARBA00023042"/>
    </source>
</evidence>
<feature type="coiled-coil region" evidence="12">
    <location>
        <begin position="765"/>
        <end position="792"/>
    </location>
</feature>
<evidence type="ECO:0000256" key="13">
    <source>
        <dbReference type="SAM" id="MobiDB-lite"/>
    </source>
</evidence>
<sequence length="792" mass="87581">MSKRSSGAAGFSLAGIVETKKQNTISSTASHSSSAASKNPFLSRPVQPEDAIKIFLSSARSAARQNIPKGVSLPISKPFCEIEARIGVLKSPMGLREMRVLPSGPKRVNMRGKNVIANAFDCSAASNPMLKNRPCKFENGITKTHCTNWTAAGLSDTSSISSAFGVTDASHVKRDLVEKELVETVFAGYPTNNRVCFPGDHKINSAGKDTGKRGCMENKSKLTTMDVALPAAAYDLRLNLSTERTLDHSVIEPPRGWSTRRLKRRRSYTRRDQSFAWQLDVTEVTTNDVQTSASASTSSGNSKVEYEIEMELNAATTLKLVNENDPKKAMALCTSLSQQLWWMLGQINPLSDVLDVEEYIRDHPDTSAVQLALAQCGSLKKFMDSRRGGGGGNSVSGWTSAIAPSGKSPTPSAGLANIKFPGCMPVNFSRHNIEEVQRSDDQGGYYLSEKTDGVRHLMVFTGNTVVLVDRAMKGKQIVPRNLDDDKKKLDPMASVIPLIKPGTVLDGEVVMHRKLRRPLFIVFDVLCLSATQPILHLPFAQRLHFLRRASFRSETADRDMFATSAVRDPSIAMPLVRKNFVRRIELDELLSHVVEEKGMRSYRNGEVHNHLTDGIIFQPNAPYVCGTDHSLLKWKYLDTVTIDVQIMPPGYGQRSYGNNGGNDNDDSKLTVAVTGEEGSMVEMSRFIHLPRSELRRLEADRAESGANIVEVGLEPTTGEWYYLTMRPDKIAPNHISTVMGTLMELAESLGTEELRYRMSVPSGGRDTYRKDMRKMQKQLLDHQRKVNKAGAR</sequence>
<keyword evidence="9" id="KW-0539">Nucleus</keyword>
<dbReference type="SUPFAM" id="SSF55154">
    <property type="entry name" value="CYTH-like phosphatases"/>
    <property type="match status" value="1"/>
</dbReference>
<dbReference type="GO" id="GO:0005524">
    <property type="term" value="F:ATP binding"/>
    <property type="evidence" value="ECO:0007669"/>
    <property type="project" value="InterPro"/>
</dbReference>
<dbReference type="Gene3D" id="3.20.100.10">
    <property type="entry name" value="mRNA triphosphatase Cet1-like"/>
    <property type="match status" value="1"/>
</dbReference>
<reference evidence="17" key="1">
    <citation type="submission" date="2021-01" db="EMBL/GenBank/DDBJ databases">
        <authorList>
            <person name="Corre E."/>
            <person name="Pelletier E."/>
            <person name="Niang G."/>
            <person name="Scheremetjew M."/>
            <person name="Finn R."/>
            <person name="Kale V."/>
            <person name="Holt S."/>
            <person name="Cochrane G."/>
            <person name="Meng A."/>
            <person name="Brown T."/>
            <person name="Cohen L."/>
        </authorList>
    </citation>
    <scope>NUCLEOTIDE SEQUENCE</scope>
    <source>
        <strain evidence="17">MM31A-1</strain>
    </source>
</reference>
<dbReference type="GO" id="GO:0006370">
    <property type="term" value="P:7-methylguanosine mRNA capping"/>
    <property type="evidence" value="ECO:0007669"/>
    <property type="project" value="UniProtKB-KW"/>
</dbReference>
<feature type="domain" description="mRNA capping enzyme C-terminal" evidence="16">
    <location>
        <begin position="666"/>
        <end position="754"/>
    </location>
</feature>
<keyword evidence="12" id="KW-0175">Coiled coil</keyword>
<comment type="catalytic activity">
    <reaction evidence="10">
        <text>a 5'-end diphospho-ribonucleoside in mRNA + GTP + H(+) = a 5'-end (5'-triphosphoguanosine)-ribonucleoside in mRNA + diphosphate</text>
        <dbReference type="Rhea" id="RHEA:67012"/>
        <dbReference type="Rhea" id="RHEA-COMP:17165"/>
        <dbReference type="Rhea" id="RHEA-COMP:17166"/>
        <dbReference type="ChEBI" id="CHEBI:15378"/>
        <dbReference type="ChEBI" id="CHEBI:33019"/>
        <dbReference type="ChEBI" id="CHEBI:37565"/>
        <dbReference type="ChEBI" id="CHEBI:167616"/>
        <dbReference type="ChEBI" id="CHEBI:167617"/>
        <dbReference type="EC" id="2.7.7.50"/>
    </reaction>
    <physiologicalReaction direction="left-to-right" evidence="10">
        <dbReference type="Rhea" id="RHEA:67013"/>
    </physiologicalReaction>
</comment>
<keyword evidence="8" id="KW-0342">GTP-binding</keyword>
<dbReference type="EMBL" id="HBIO01019325">
    <property type="protein sequence ID" value="CAE0470015.1"/>
    <property type="molecule type" value="Transcribed_RNA"/>
</dbReference>
<dbReference type="InterPro" id="IPR033469">
    <property type="entry name" value="CYTH-like_dom_sf"/>
</dbReference>
<dbReference type="Pfam" id="PF03919">
    <property type="entry name" value="mRNA_cap_C"/>
    <property type="match status" value="1"/>
</dbReference>
<evidence type="ECO:0000256" key="9">
    <source>
        <dbReference type="ARBA" id="ARBA00023242"/>
    </source>
</evidence>
<evidence type="ECO:0000259" key="15">
    <source>
        <dbReference type="Pfam" id="PF02940"/>
    </source>
</evidence>
<comment type="catalytic activity">
    <reaction evidence="11">
        <text>a 5'-end triphospho-ribonucleoside in mRNA + H2O = a 5'-end diphospho-ribonucleoside in mRNA + phosphate + H(+)</text>
        <dbReference type="Rhea" id="RHEA:67004"/>
        <dbReference type="Rhea" id="RHEA-COMP:17164"/>
        <dbReference type="Rhea" id="RHEA-COMP:17165"/>
        <dbReference type="ChEBI" id="CHEBI:15377"/>
        <dbReference type="ChEBI" id="CHEBI:15378"/>
        <dbReference type="ChEBI" id="CHEBI:43474"/>
        <dbReference type="ChEBI" id="CHEBI:167616"/>
        <dbReference type="ChEBI" id="CHEBI:167618"/>
        <dbReference type="EC" id="3.6.1.74"/>
    </reaction>
    <physiologicalReaction direction="left-to-right" evidence="11">
        <dbReference type="Rhea" id="RHEA:67005"/>
    </physiologicalReaction>
</comment>
<dbReference type="PANTHER" id="PTHR10367:SF17">
    <property type="entry name" value="MRNA-CAPPING ENZYME"/>
    <property type="match status" value="1"/>
</dbReference>
<feature type="domain" description="mRNA triphosphatase Cet1-like" evidence="15">
    <location>
        <begin position="209"/>
        <end position="312"/>
    </location>
</feature>
<dbReference type="GO" id="GO:0005525">
    <property type="term" value="F:GTP binding"/>
    <property type="evidence" value="ECO:0007669"/>
    <property type="project" value="UniProtKB-KW"/>
</dbReference>
<dbReference type="PANTHER" id="PTHR10367">
    <property type="entry name" value="MRNA-CAPPING ENZYME"/>
    <property type="match status" value="1"/>
</dbReference>
<evidence type="ECO:0000256" key="1">
    <source>
        <dbReference type="ARBA" id="ARBA00004123"/>
    </source>
</evidence>
<evidence type="ECO:0000313" key="17">
    <source>
        <dbReference type="EMBL" id="CAE0470015.1"/>
    </source>
</evidence>
<dbReference type="InterPro" id="IPR012340">
    <property type="entry name" value="NA-bd_OB-fold"/>
</dbReference>
<dbReference type="GO" id="GO:0140818">
    <property type="term" value="F:mRNA 5'-triphosphate monophosphatase activity"/>
    <property type="evidence" value="ECO:0007669"/>
    <property type="project" value="UniProtKB-EC"/>
</dbReference>
<dbReference type="InterPro" id="IPR001339">
    <property type="entry name" value="mRNA_cap_enzyme_adenylation"/>
</dbReference>
<dbReference type="Gene3D" id="3.30.470.30">
    <property type="entry name" value="DNA ligase/mRNA capping enzyme"/>
    <property type="match status" value="1"/>
</dbReference>
<evidence type="ECO:0000259" key="16">
    <source>
        <dbReference type="Pfam" id="PF03919"/>
    </source>
</evidence>
<proteinExistence type="predicted"/>
<keyword evidence="7" id="KW-0506">mRNA capping</keyword>
<gene>
    <name evidence="17" type="ORF">CDEB00056_LOCUS14868</name>
</gene>
<keyword evidence="4" id="KW-0548">Nucleotidyltransferase</keyword>
<dbReference type="InterPro" id="IPR013846">
    <property type="entry name" value="mRNA_cap_enzyme_C"/>
</dbReference>
<evidence type="ECO:0000259" key="14">
    <source>
        <dbReference type="Pfam" id="PF01331"/>
    </source>
</evidence>
<dbReference type="CDD" id="cd07895">
    <property type="entry name" value="Adenylation_mRNA_capping"/>
    <property type="match status" value="1"/>
</dbReference>
<evidence type="ECO:0000256" key="6">
    <source>
        <dbReference type="ARBA" id="ARBA00022801"/>
    </source>
</evidence>
<dbReference type="InterPro" id="IPR004206">
    <property type="entry name" value="mRNA_triPase_Cet1"/>
</dbReference>
<dbReference type="GO" id="GO:0004484">
    <property type="term" value="F:mRNA guanylyltransferase activity"/>
    <property type="evidence" value="ECO:0007669"/>
    <property type="project" value="UniProtKB-EC"/>
</dbReference>